<keyword evidence="18" id="KW-1185">Reference proteome</keyword>
<evidence type="ECO:0000256" key="11">
    <source>
        <dbReference type="ARBA" id="ARBA00048778"/>
    </source>
</evidence>
<evidence type="ECO:0000256" key="6">
    <source>
        <dbReference type="ARBA" id="ARBA00022801"/>
    </source>
</evidence>
<dbReference type="InterPro" id="IPR057495">
    <property type="entry name" value="AAA_lid_BCS1"/>
</dbReference>
<feature type="domain" description="BCS1 N-terminal" evidence="16">
    <location>
        <begin position="62"/>
        <end position="259"/>
    </location>
</feature>
<evidence type="ECO:0000256" key="10">
    <source>
        <dbReference type="ARBA" id="ARBA00023136"/>
    </source>
</evidence>
<feature type="domain" description="AAA+ ATPase" evidence="15">
    <location>
        <begin position="292"/>
        <end position="425"/>
    </location>
</feature>
<evidence type="ECO:0000256" key="5">
    <source>
        <dbReference type="ARBA" id="ARBA00022792"/>
    </source>
</evidence>
<evidence type="ECO:0008006" key="19">
    <source>
        <dbReference type="Google" id="ProtNLM"/>
    </source>
</evidence>
<name>W7HJU0_9PEZI</name>
<evidence type="ECO:0000256" key="7">
    <source>
        <dbReference type="ARBA" id="ARBA00022840"/>
    </source>
</evidence>
<dbReference type="OrthoDB" id="10251412at2759"/>
<dbReference type="GO" id="GO:0005524">
    <property type="term" value="F:ATP binding"/>
    <property type="evidence" value="ECO:0007669"/>
    <property type="project" value="UniProtKB-KW"/>
</dbReference>
<keyword evidence="8 14" id="KW-1133">Transmembrane helix</keyword>
<evidence type="ECO:0000256" key="14">
    <source>
        <dbReference type="SAM" id="Phobius"/>
    </source>
</evidence>
<evidence type="ECO:0000259" key="15">
    <source>
        <dbReference type="SMART" id="SM00382"/>
    </source>
</evidence>
<dbReference type="AlphaFoldDB" id="W7HJU0"/>
<dbReference type="EMBL" id="KI966443">
    <property type="protein sequence ID" value="EWC44231.1"/>
    <property type="molecule type" value="Genomic_DNA"/>
</dbReference>
<dbReference type="InterPro" id="IPR050747">
    <property type="entry name" value="Mitochondrial_chaperone_BCS1"/>
</dbReference>
<sequence length="534" mass="61171">MDQMQSQPPNTSKLLYPSHFGDMSHFTMLEAIVPGHDVVIDMIRYLSGFAFFKWMVGFSTLAIALMSAATYLSYAWHRVMHFASIHFQSTVTVEDGDRIHTHIMTWLSDNISPRNLQAWSKASNNTEQEQRRISEYNSSSKDSKFHLIEWQKFIRPTFEPNRGCHTFNFRGRRLWVRRTKEESPSTNIGYSQVHVSKTEYVSISCWGRSADPIKEFLQVAKSHYLDREFSKTTIFRPTEGHYIRWACISSRPSRPMSTIILEKSQKQVLLKDINDFLHPMSPRWYAKRGIPYRRGYLLHGPPGTGKSSLTYALGGNFGLPICSLSLVEPGLTEERLMGYFGELHPRFILLLEDIDAVEISRERETEVKSKRDNTITLSALLNAIDGVGSHEGRILIMTTNHPEKLDPALTRSGRVDLTIEFKFATKAQFMELFTTMYARDNDGSEEEAEDDEVWNEKLAAAARVFSDKLPDGKFSLAQAQGFLMVRRDDYMKSLSEVEEWRDDLLAKDERKEAKDMEEEAGSQSTALVVSPTEA</sequence>
<evidence type="ECO:0000256" key="12">
    <source>
        <dbReference type="RuleBase" id="RU003651"/>
    </source>
</evidence>
<keyword evidence="6" id="KW-0378">Hydrolase</keyword>
<evidence type="ECO:0000259" key="16">
    <source>
        <dbReference type="SMART" id="SM01024"/>
    </source>
</evidence>
<dbReference type="InterPro" id="IPR027417">
    <property type="entry name" value="P-loop_NTPase"/>
</dbReference>
<dbReference type="SUPFAM" id="SSF52540">
    <property type="entry name" value="P-loop containing nucleoside triphosphate hydrolases"/>
    <property type="match status" value="1"/>
</dbReference>
<protein>
    <recommendedName>
        <fullName evidence="19">AAA+ ATPase domain-containing protein</fullName>
    </recommendedName>
</protein>
<evidence type="ECO:0000256" key="4">
    <source>
        <dbReference type="ARBA" id="ARBA00022741"/>
    </source>
</evidence>
<evidence type="ECO:0000256" key="9">
    <source>
        <dbReference type="ARBA" id="ARBA00023128"/>
    </source>
</evidence>
<comment type="catalytic activity">
    <reaction evidence="11">
        <text>ATP + H2O = ADP + phosphate + H(+)</text>
        <dbReference type="Rhea" id="RHEA:13065"/>
        <dbReference type="ChEBI" id="CHEBI:15377"/>
        <dbReference type="ChEBI" id="CHEBI:15378"/>
        <dbReference type="ChEBI" id="CHEBI:30616"/>
        <dbReference type="ChEBI" id="CHEBI:43474"/>
        <dbReference type="ChEBI" id="CHEBI:456216"/>
    </reaction>
    <physiologicalReaction direction="left-to-right" evidence="11">
        <dbReference type="Rhea" id="RHEA:13066"/>
    </physiologicalReaction>
</comment>
<dbReference type="Proteomes" id="UP000024837">
    <property type="component" value="Unassembled WGS sequence"/>
</dbReference>
<comment type="subcellular location">
    <subcellularLocation>
        <location evidence="1">Mitochondrion inner membrane</location>
        <topology evidence="1">Single-pass membrane protein</topology>
    </subcellularLocation>
</comment>
<proteinExistence type="inferred from homology"/>
<feature type="region of interest" description="Disordered" evidence="13">
    <location>
        <begin position="511"/>
        <end position="534"/>
    </location>
</feature>
<feature type="transmembrane region" description="Helical" evidence="14">
    <location>
        <begin position="51"/>
        <end position="74"/>
    </location>
</feature>
<organism evidence="17 18">
    <name type="scientific">Drechslerella stenobrocha 248</name>
    <dbReference type="NCBI Taxonomy" id="1043628"/>
    <lineage>
        <taxon>Eukaryota</taxon>
        <taxon>Fungi</taxon>
        <taxon>Dikarya</taxon>
        <taxon>Ascomycota</taxon>
        <taxon>Pezizomycotina</taxon>
        <taxon>Orbiliomycetes</taxon>
        <taxon>Orbiliales</taxon>
        <taxon>Orbiliaceae</taxon>
        <taxon>Drechslerella</taxon>
    </lineage>
</organism>
<keyword evidence="10 14" id="KW-0472">Membrane</keyword>
<dbReference type="InterPro" id="IPR003959">
    <property type="entry name" value="ATPase_AAA_core"/>
</dbReference>
<comment type="similarity">
    <text evidence="2">Belongs to the AAA ATPase family. BCS1 subfamily.</text>
</comment>
<evidence type="ECO:0000313" key="18">
    <source>
        <dbReference type="Proteomes" id="UP000024837"/>
    </source>
</evidence>
<dbReference type="PANTHER" id="PTHR23070">
    <property type="entry name" value="BCS1 AAA-TYPE ATPASE"/>
    <property type="match status" value="1"/>
</dbReference>
<dbReference type="GO" id="GO:0005743">
    <property type="term" value="C:mitochondrial inner membrane"/>
    <property type="evidence" value="ECO:0007669"/>
    <property type="project" value="UniProtKB-SubCell"/>
</dbReference>
<dbReference type="Pfam" id="PF08740">
    <property type="entry name" value="BCS1_N"/>
    <property type="match status" value="1"/>
</dbReference>
<dbReference type="SMART" id="SM00382">
    <property type="entry name" value="AAA"/>
    <property type="match status" value="1"/>
</dbReference>
<evidence type="ECO:0000313" key="17">
    <source>
        <dbReference type="EMBL" id="EWC44231.1"/>
    </source>
</evidence>
<dbReference type="InterPro" id="IPR014851">
    <property type="entry name" value="BCS1_N"/>
</dbReference>
<dbReference type="SMART" id="SM01024">
    <property type="entry name" value="BCS1_N"/>
    <property type="match status" value="1"/>
</dbReference>
<dbReference type="InterPro" id="IPR003960">
    <property type="entry name" value="ATPase_AAA_CS"/>
</dbReference>
<keyword evidence="9" id="KW-0496">Mitochondrion</keyword>
<keyword evidence="7 12" id="KW-0067">ATP-binding</keyword>
<evidence type="ECO:0000256" key="2">
    <source>
        <dbReference type="ARBA" id="ARBA00007448"/>
    </source>
</evidence>
<dbReference type="Pfam" id="PF00004">
    <property type="entry name" value="AAA"/>
    <property type="match status" value="1"/>
</dbReference>
<dbReference type="PROSITE" id="PS00674">
    <property type="entry name" value="AAA"/>
    <property type="match status" value="1"/>
</dbReference>
<dbReference type="Gene3D" id="3.40.50.300">
    <property type="entry name" value="P-loop containing nucleotide triphosphate hydrolases"/>
    <property type="match status" value="1"/>
</dbReference>
<feature type="compositionally biased region" description="Polar residues" evidence="13">
    <location>
        <begin position="521"/>
        <end position="534"/>
    </location>
</feature>
<reference evidence="17 18" key="1">
    <citation type="submission" date="2013-05" db="EMBL/GenBank/DDBJ databases">
        <title>Drechslerella stenobrocha genome reveals carnivorous origination and mechanical trapping mechanism of predatory fungi.</title>
        <authorList>
            <person name="Liu X."/>
            <person name="Zhang W."/>
            <person name="Liu K."/>
        </authorList>
    </citation>
    <scope>NUCLEOTIDE SEQUENCE [LARGE SCALE GENOMIC DNA]</scope>
    <source>
        <strain evidence="17 18">248</strain>
    </source>
</reference>
<dbReference type="GO" id="GO:0016887">
    <property type="term" value="F:ATP hydrolysis activity"/>
    <property type="evidence" value="ECO:0007669"/>
    <property type="project" value="InterPro"/>
</dbReference>
<evidence type="ECO:0000256" key="8">
    <source>
        <dbReference type="ARBA" id="ARBA00022989"/>
    </source>
</evidence>
<evidence type="ECO:0000256" key="13">
    <source>
        <dbReference type="SAM" id="MobiDB-lite"/>
    </source>
</evidence>
<keyword evidence="4 12" id="KW-0547">Nucleotide-binding</keyword>
<evidence type="ECO:0000256" key="1">
    <source>
        <dbReference type="ARBA" id="ARBA00004434"/>
    </source>
</evidence>
<accession>W7HJU0</accession>
<dbReference type="HOGENOM" id="CLU_010189_4_2_1"/>
<dbReference type="InterPro" id="IPR003593">
    <property type="entry name" value="AAA+_ATPase"/>
</dbReference>
<evidence type="ECO:0000256" key="3">
    <source>
        <dbReference type="ARBA" id="ARBA00022692"/>
    </source>
</evidence>
<keyword evidence="5" id="KW-0999">Mitochondrion inner membrane</keyword>
<gene>
    <name evidence="17" type="ORF">DRE_01057</name>
</gene>
<keyword evidence="3 14" id="KW-0812">Transmembrane</keyword>
<dbReference type="Pfam" id="PF25426">
    <property type="entry name" value="AAA_lid_BCS1"/>
    <property type="match status" value="1"/>
</dbReference>